<evidence type="ECO:0000313" key="2">
    <source>
        <dbReference type="Proteomes" id="UP001296873"/>
    </source>
</evidence>
<gene>
    <name evidence="1" type="ORF">CKO28_18530</name>
</gene>
<dbReference type="Proteomes" id="UP001296873">
    <property type="component" value="Unassembled WGS sequence"/>
</dbReference>
<dbReference type="EMBL" id="NRRL01000072">
    <property type="protein sequence ID" value="MBK1670034.1"/>
    <property type="molecule type" value="Genomic_DNA"/>
</dbReference>
<evidence type="ECO:0000313" key="1">
    <source>
        <dbReference type="EMBL" id="MBK1670034.1"/>
    </source>
</evidence>
<organism evidence="1 2">
    <name type="scientific">Rhodovibrio sodomensis</name>
    <dbReference type="NCBI Taxonomy" id="1088"/>
    <lineage>
        <taxon>Bacteria</taxon>
        <taxon>Pseudomonadati</taxon>
        <taxon>Pseudomonadota</taxon>
        <taxon>Alphaproteobacteria</taxon>
        <taxon>Rhodospirillales</taxon>
        <taxon>Rhodovibrionaceae</taxon>
        <taxon>Rhodovibrio</taxon>
    </lineage>
</organism>
<keyword evidence="2" id="KW-1185">Reference proteome</keyword>
<accession>A0ABS1DIL1</accession>
<reference evidence="1 2" key="1">
    <citation type="journal article" date="2020" name="Microorganisms">
        <title>Osmotic Adaptation and Compatible Solute Biosynthesis of Phototrophic Bacteria as Revealed from Genome Analyses.</title>
        <authorList>
            <person name="Imhoff J.F."/>
            <person name="Rahn T."/>
            <person name="Kunzel S."/>
            <person name="Keller A."/>
            <person name="Neulinger S.C."/>
        </authorList>
    </citation>
    <scope>NUCLEOTIDE SEQUENCE [LARGE SCALE GENOMIC DNA]</scope>
    <source>
        <strain evidence="1 2">DSM 9895</strain>
    </source>
</reference>
<name>A0ABS1DIL1_9PROT</name>
<proteinExistence type="predicted"/>
<protein>
    <submittedName>
        <fullName evidence="1">Uncharacterized protein</fullName>
    </submittedName>
</protein>
<comment type="caution">
    <text evidence="1">The sequence shown here is derived from an EMBL/GenBank/DDBJ whole genome shotgun (WGS) entry which is preliminary data.</text>
</comment>
<sequence length="119" mass="13105">MVVEENPTRRPPADALECLHVQIEPACDTTRACVTRAVAKACRSAARQGAFDEATLATVVGFEAKHGICQALARHVDEMSEGRFVGCYWDDWLAVYEAVASEDETPEPELPEFRISLLP</sequence>